<name>A0A8J3Y485_9ACTN</name>
<proteinExistence type="predicted"/>
<dbReference type="RefSeq" id="WP_203936774.1">
    <property type="nucleotide sequence ID" value="NZ_BAAAGJ010000005.1"/>
</dbReference>
<protein>
    <submittedName>
        <fullName evidence="1">Uncharacterized protein</fullName>
    </submittedName>
</protein>
<evidence type="ECO:0000313" key="1">
    <source>
        <dbReference type="EMBL" id="GIJ01446.1"/>
    </source>
</evidence>
<sequence>MRTLFPPWAHPAPGTVLDDSAWLVIDEPDTVVVPAAPALGRVDLDLGSRSLADVLTDIDAWAALDVAGIYLDRAPVNRYAIGPVALAVRVARRRGLHRIVLNPGAPTDPLYRDLEVRLCTFEGDWAAYQRWTGDGARPGDGHLVHGVPTALLTAARHLLARRGAGFGVATDAPGPTRASVAGAGSAGS</sequence>
<dbReference type="InterPro" id="IPR021986">
    <property type="entry name" value="Spherulin4"/>
</dbReference>
<reference evidence="1" key="1">
    <citation type="submission" date="2021-01" db="EMBL/GenBank/DDBJ databases">
        <title>Whole genome shotgun sequence of Spirilliplanes yamanashiensis NBRC 15828.</title>
        <authorList>
            <person name="Komaki H."/>
            <person name="Tamura T."/>
        </authorList>
    </citation>
    <scope>NUCLEOTIDE SEQUENCE</scope>
    <source>
        <strain evidence="1">NBRC 15828</strain>
    </source>
</reference>
<accession>A0A8J3Y485</accession>
<comment type="caution">
    <text evidence="1">The sequence shown here is derived from an EMBL/GenBank/DDBJ whole genome shotgun (WGS) entry which is preliminary data.</text>
</comment>
<organism evidence="1 2">
    <name type="scientific">Spirilliplanes yamanashiensis</name>
    <dbReference type="NCBI Taxonomy" id="42233"/>
    <lineage>
        <taxon>Bacteria</taxon>
        <taxon>Bacillati</taxon>
        <taxon>Actinomycetota</taxon>
        <taxon>Actinomycetes</taxon>
        <taxon>Micromonosporales</taxon>
        <taxon>Micromonosporaceae</taxon>
        <taxon>Spirilliplanes</taxon>
    </lineage>
</organism>
<keyword evidence="2" id="KW-1185">Reference proteome</keyword>
<evidence type="ECO:0000313" key="2">
    <source>
        <dbReference type="Proteomes" id="UP000652013"/>
    </source>
</evidence>
<dbReference type="Pfam" id="PF12138">
    <property type="entry name" value="Spherulin4"/>
    <property type="match status" value="1"/>
</dbReference>
<dbReference type="Proteomes" id="UP000652013">
    <property type="component" value="Unassembled WGS sequence"/>
</dbReference>
<gene>
    <name evidence="1" type="ORF">Sya03_07980</name>
</gene>
<dbReference type="EMBL" id="BOOY01000004">
    <property type="protein sequence ID" value="GIJ01446.1"/>
    <property type="molecule type" value="Genomic_DNA"/>
</dbReference>
<dbReference type="AlphaFoldDB" id="A0A8J3Y485"/>